<name>A0A645BYC2_9ZZZZ</name>
<evidence type="ECO:0000313" key="1">
    <source>
        <dbReference type="EMBL" id="MPM70526.1"/>
    </source>
</evidence>
<dbReference type="AlphaFoldDB" id="A0A645BYC2"/>
<proteinExistence type="predicted"/>
<dbReference type="Gene3D" id="3.40.50.2300">
    <property type="match status" value="2"/>
</dbReference>
<sequence>MSIFKDTRTLAAQTVTMVSDLLAGKTPEVNDTKSYDNGTGIIPTFLCAPVFADINNYKALLIDSGYYTADQLK</sequence>
<keyword evidence="1" id="KW-0675">Receptor</keyword>
<comment type="caution">
    <text evidence="1">The sequence shown here is derived from an EMBL/GenBank/DDBJ whole genome shotgun (WGS) entry which is preliminary data.</text>
</comment>
<gene>
    <name evidence="1" type="primary">chvE_8</name>
    <name evidence="1" type="ORF">SDC9_117481</name>
</gene>
<protein>
    <submittedName>
        <fullName evidence="1">Multiple sugar-binding periplasmic receptor ChvE</fullName>
    </submittedName>
</protein>
<organism evidence="1">
    <name type="scientific">bioreactor metagenome</name>
    <dbReference type="NCBI Taxonomy" id="1076179"/>
    <lineage>
        <taxon>unclassified sequences</taxon>
        <taxon>metagenomes</taxon>
        <taxon>ecological metagenomes</taxon>
    </lineage>
</organism>
<reference evidence="1" key="1">
    <citation type="submission" date="2019-08" db="EMBL/GenBank/DDBJ databases">
        <authorList>
            <person name="Kucharzyk K."/>
            <person name="Murdoch R.W."/>
            <person name="Higgins S."/>
            <person name="Loffler F."/>
        </authorList>
    </citation>
    <scope>NUCLEOTIDE SEQUENCE</scope>
</reference>
<accession>A0A645BYC2</accession>
<dbReference type="EMBL" id="VSSQ01023527">
    <property type="protein sequence ID" value="MPM70526.1"/>
    <property type="molecule type" value="Genomic_DNA"/>
</dbReference>